<name>A0AAV8TDE9_9ROSI</name>
<sequence length="186" mass="20965">MEVRRIKKVGELIPYNIVPLEEPSFTNVIGAFPEVRGAISSIRYTEHFPILPADFEISGERDADMFDLLEYVFGFQMAKELDAILDHGEAKHAGSCAIEAGSVSFLDQIIRPIYEAMGKIYLMDIHIWYTVLSAIVGGVMGARARLGEVRNGILEWSFEETFFLPVDRRLRYFIVSLIAVNSSILC</sequence>
<comment type="caution">
    <text evidence="1">The sequence shown here is derived from an EMBL/GenBank/DDBJ whole genome shotgun (WGS) entry which is preliminary data.</text>
</comment>
<protein>
    <submittedName>
        <fullName evidence="1">Uncharacterized protein</fullName>
    </submittedName>
</protein>
<organism evidence="1 2">
    <name type="scientific">Erythroxylum novogranatense</name>
    <dbReference type="NCBI Taxonomy" id="1862640"/>
    <lineage>
        <taxon>Eukaryota</taxon>
        <taxon>Viridiplantae</taxon>
        <taxon>Streptophyta</taxon>
        <taxon>Embryophyta</taxon>
        <taxon>Tracheophyta</taxon>
        <taxon>Spermatophyta</taxon>
        <taxon>Magnoliopsida</taxon>
        <taxon>eudicotyledons</taxon>
        <taxon>Gunneridae</taxon>
        <taxon>Pentapetalae</taxon>
        <taxon>rosids</taxon>
        <taxon>fabids</taxon>
        <taxon>Malpighiales</taxon>
        <taxon>Erythroxylaceae</taxon>
        <taxon>Erythroxylum</taxon>
    </lineage>
</organism>
<dbReference type="Proteomes" id="UP001159364">
    <property type="component" value="Linkage Group LG05"/>
</dbReference>
<dbReference type="PANTHER" id="PTHR12741:SF67">
    <property type="entry name" value="CALLOSE SYNTHASE 10"/>
    <property type="match status" value="1"/>
</dbReference>
<gene>
    <name evidence="1" type="ORF">K2173_005060</name>
</gene>
<evidence type="ECO:0000313" key="2">
    <source>
        <dbReference type="Proteomes" id="UP001159364"/>
    </source>
</evidence>
<evidence type="ECO:0000313" key="1">
    <source>
        <dbReference type="EMBL" id="KAJ8764148.1"/>
    </source>
</evidence>
<dbReference type="GO" id="GO:0046527">
    <property type="term" value="F:glucosyltransferase activity"/>
    <property type="evidence" value="ECO:0007669"/>
    <property type="project" value="TreeGrafter"/>
</dbReference>
<reference evidence="1 2" key="1">
    <citation type="submission" date="2021-09" db="EMBL/GenBank/DDBJ databases">
        <title>Genomic insights and catalytic innovation underlie evolution of tropane alkaloids biosynthesis.</title>
        <authorList>
            <person name="Wang Y.-J."/>
            <person name="Tian T."/>
            <person name="Huang J.-P."/>
            <person name="Huang S.-X."/>
        </authorList>
    </citation>
    <scope>NUCLEOTIDE SEQUENCE [LARGE SCALE GENOMIC DNA]</scope>
    <source>
        <strain evidence="1">KIB-2018</strain>
        <tissue evidence="1">Leaf</tissue>
    </source>
</reference>
<dbReference type="AlphaFoldDB" id="A0AAV8TDE9"/>
<accession>A0AAV8TDE9</accession>
<proteinExistence type="predicted"/>
<dbReference type="GO" id="GO:0005886">
    <property type="term" value="C:plasma membrane"/>
    <property type="evidence" value="ECO:0007669"/>
    <property type="project" value="TreeGrafter"/>
</dbReference>
<dbReference type="EMBL" id="JAIWQS010000005">
    <property type="protein sequence ID" value="KAJ8764148.1"/>
    <property type="molecule type" value="Genomic_DNA"/>
</dbReference>
<keyword evidence="2" id="KW-1185">Reference proteome</keyword>
<dbReference type="PANTHER" id="PTHR12741">
    <property type="entry name" value="LYST-INTERACTING PROTEIN LIP5 DOPAMINE RESPONSIVE PROTEIN DRG-1"/>
    <property type="match status" value="1"/>
</dbReference>